<dbReference type="Pfam" id="PF00078">
    <property type="entry name" value="RVT_1"/>
    <property type="match status" value="1"/>
</dbReference>
<evidence type="ECO:0000313" key="2">
    <source>
        <dbReference type="EMBL" id="KAA3488689.1"/>
    </source>
</evidence>
<keyword evidence="2" id="KW-0548">Nucleotidyltransferase</keyword>
<evidence type="ECO:0000313" key="3">
    <source>
        <dbReference type="Proteomes" id="UP000325315"/>
    </source>
</evidence>
<feature type="domain" description="Reverse transcriptase" evidence="1">
    <location>
        <begin position="1"/>
        <end position="87"/>
    </location>
</feature>
<accession>A0A5B6X385</accession>
<keyword evidence="2" id="KW-0695">RNA-directed DNA polymerase</keyword>
<gene>
    <name evidence="2" type="ORF">EPI10_032412</name>
</gene>
<reference evidence="3" key="1">
    <citation type="journal article" date="2019" name="Plant Biotechnol. J.">
        <title>Genome sequencing of the Australian wild diploid species Gossypium australe highlights disease resistance and delayed gland morphogenesis.</title>
        <authorList>
            <person name="Cai Y."/>
            <person name="Cai X."/>
            <person name="Wang Q."/>
            <person name="Wang P."/>
            <person name="Zhang Y."/>
            <person name="Cai C."/>
            <person name="Xu Y."/>
            <person name="Wang K."/>
            <person name="Zhou Z."/>
            <person name="Wang C."/>
            <person name="Geng S."/>
            <person name="Li B."/>
            <person name="Dong Q."/>
            <person name="Hou Y."/>
            <person name="Wang H."/>
            <person name="Ai P."/>
            <person name="Liu Z."/>
            <person name="Yi F."/>
            <person name="Sun M."/>
            <person name="An G."/>
            <person name="Cheng J."/>
            <person name="Zhang Y."/>
            <person name="Shi Q."/>
            <person name="Xie Y."/>
            <person name="Shi X."/>
            <person name="Chang Y."/>
            <person name="Huang F."/>
            <person name="Chen Y."/>
            <person name="Hong S."/>
            <person name="Mi L."/>
            <person name="Sun Q."/>
            <person name="Zhang L."/>
            <person name="Zhou B."/>
            <person name="Peng R."/>
            <person name="Zhang X."/>
            <person name="Liu F."/>
        </authorList>
    </citation>
    <scope>NUCLEOTIDE SEQUENCE [LARGE SCALE GENOMIC DNA]</scope>
    <source>
        <strain evidence="3">cv. PA1801</strain>
    </source>
</reference>
<keyword evidence="3" id="KW-1185">Reference proteome</keyword>
<dbReference type="EMBL" id="SMMG02000001">
    <property type="protein sequence ID" value="KAA3488689.1"/>
    <property type="molecule type" value="Genomic_DNA"/>
</dbReference>
<dbReference type="OrthoDB" id="999675at2759"/>
<dbReference type="PANTHER" id="PTHR46890">
    <property type="entry name" value="NON-LTR RETROLELEMENT REVERSE TRANSCRIPTASE-LIKE PROTEIN-RELATED"/>
    <property type="match status" value="1"/>
</dbReference>
<proteinExistence type="predicted"/>
<dbReference type="PROSITE" id="PS50878">
    <property type="entry name" value="RT_POL"/>
    <property type="match status" value="1"/>
</dbReference>
<sequence>MGFATQWIDKIMGCVRSVKYLIKGLRQGDPLSPYLFLLCMEAFSRMLIQAQNNDWIRGIRASVHGPGINHLFFADDALLFVRNKKGN</sequence>
<dbReference type="PANTHER" id="PTHR46890:SF48">
    <property type="entry name" value="RNA-DIRECTED DNA POLYMERASE"/>
    <property type="match status" value="1"/>
</dbReference>
<dbReference type="Proteomes" id="UP000325315">
    <property type="component" value="Unassembled WGS sequence"/>
</dbReference>
<comment type="caution">
    <text evidence="2">The sequence shown here is derived from an EMBL/GenBank/DDBJ whole genome shotgun (WGS) entry which is preliminary data.</text>
</comment>
<dbReference type="AlphaFoldDB" id="A0A5B6X385"/>
<keyword evidence="2" id="KW-0808">Transferase</keyword>
<dbReference type="GO" id="GO:0003964">
    <property type="term" value="F:RNA-directed DNA polymerase activity"/>
    <property type="evidence" value="ECO:0007669"/>
    <property type="project" value="UniProtKB-KW"/>
</dbReference>
<organism evidence="2 3">
    <name type="scientific">Gossypium australe</name>
    <dbReference type="NCBI Taxonomy" id="47621"/>
    <lineage>
        <taxon>Eukaryota</taxon>
        <taxon>Viridiplantae</taxon>
        <taxon>Streptophyta</taxon>
        <taxon>Embryophyta</taxon>
        <taxon>Tracheophyta</taxon>
        <taxon>Spermatophyta</taxon>
        <taxon>Magnoliopsida</taxon>
        <taxon>eudicotyledons</taxon>
        <taxon>Gunneridae</taxon>
        <taxon>Pentapetalae</taxon>
        <taxon>rosids</taxon>
        <taxon>malvids</taxon>
        <taxon>Malvales</taxon>
        <taxon>Malvaceae</taxon>
        <taxon>Malvoideae</taxon>
        <taxon>Gossypium</taxon>
    </lineage>
</organism>
<dbReference type="InterPro" id="IPR052343">
    <property type="entry name" value="Retrotransposon-Effector_Assoc"/>
</dbReference>
<protein>
    <submittedName>
        <fullName evidence="2">Reverse transcriptase</fullName>
    </submittedName>
</protein>
<name>A0A5B6X385_9ROSI</name>
<dbReference type="InterPro" id="IPR000477">
    <property type="entry name" value="RT_dom"/>
</dbReference>
<evidence type="ECO:0000259" key="1">
    <source>
        <dbReference type="PROSITE" id="PS50878"/>
    </source>
</evidence>